<organism evidence="1 2">
    <name type="scientific">Lysobacter arenosi</name>
    <dbReference type="NCBI Taxonomy" id="2795387"/>
    <lineage>
        <taxon>Bacteria</taxon>
        <taxon>Pseudomonadati</taxon>
        <taxon>Pseudomonadota</taxon>
        <taxon>Gammaproteobacteria</taxon>
        <taxon>Lysobacterales</taxon>
        <taxon>Lysobacteraceae</taxon>
        <taxon>Lysobacter</taxon>
    </lineage>
</organism>
<accession>A0ABX7R7E7</accession>
<dbReference type="RefSeq" id="WP_200607599.1">
    <property type="nucleotide sequence ID" value="NZ_CP071517.1"/>
</dbReference>
<evidence type="ECO:0000313" key="1">
    <source>
        <dbReference type="EMBL" id="QSX74047.1"/>
    </source>
</evidence>
<evidence type="ECO:0000313" key="2">
    <source>
        <dbReference type="Proteomes" id="UP000663400"/>
    </source>
</evidence>
<sequence>MSTGGGEVTYEVNLDLDAAIADDYRAWLQAHIVEILALPGFLAATLSQPTEPAAPPGRVLLCVQYTLQDASSLEAYLRDHAPRMRSEGTARFGDSFRAQWRVLDVLERFAPRL</sequence>
<name>A0ABX7R7E7_9GAMM</name>
<reference evidence="1 2" key="1">
    <citation type="submission" date="2021-02" db="EMBL/GenBank/DDBJ databases">
        <title>Lysobacter arenosi sp. nov., isolated from soil of gangwondo yeongwol, south Korea.</title>
        <authorList>
            <person name="Kim K.R."/>
            <person name="Kim K.H."/>
            <person name="Jeon C.O."/>
        </authorList>
    </citation>
    <scope>NUCLEOTIDE SEQUENCE [LARGE SCALE GENOMIC DNA]</scope>
    <source>
        <strain evidence="1 2">R7</strain>
    </source>
</reference>
<dbReference type="Proteomes" id="UP000663400">
    <property type="component" value="Chromosome"/>
</dbReference>
<dbReference type="InterPro" id="IPR025563">
    <property type="entry name" value="DUF4286"/>
</dbReference>
<protein>
    <submittedName>
        <fullName evidence="1">DUF4286 family protein</fullName>
    </submittedName>
</protein>
<proteinExistence type="predicted"/>
<gene>
    <name evidence="1" type="ORF">HIV01_012575</name>
</gene>
<keyword evidence="2" id="KW-1185">Reference proteome</keyword>
<dbReference type="EMBL" id="CP071517">
    <property type="protein sequence ID" value="QSX74047.1"/>
    <property type="molecule type" value="Genomic_DNA"/>
</dbReference>
<dbReference type="Pfam" id="PF14114">
    <property type="entry name" value="DUF4286"/>
    <property type="match status" value="1"/>
</dbReference>